<proteinExistence type="predicted"/>
<reference evidence="1" key="1">
    <citation type="submission" date="2021-01" db="EMBL/GenBank/DDBJ databases">
        <title>Chromosome-level genome assembly of a human fungal pathogen reveals clustering of transcriptionally co-regulated genes.</title>
        <authorList>
            <person name="Voorhies M."/>
            <person name="Cohen S."/>
            <person name="Shea T.P."/>
            <person name="Petrus S."/>
            <person name="Munoz J.F."/>
            <person name="Poplawski S."/>
            <person name="Goldman W.E."/>
            <person name="Michael T."/>
            <person name="Cuomo C.A."/>
            <person name="Sil A."/>
            <person name="Beyhan S."/>
        </authorList>
    </citation>
    <scope>NUCLEOTIDE SEQUENCE</scope>
    <source>
        <strain evidence="1">H88</strain>
    </source>
</reference>
<protein>
    <submittedName>
        <fullName evidence="1">Uncharacterized protein</fullName>
    </submittedName>
</protein>
<dbReference type="AlphaFoldDB" id="A0A8A1LIP0"/>
<dbReference type="VEuPathDB" id="FungiDB:I7I53_08172"/>
<name>A0A8A1LIP0_AJEC8</name>
<gene>
    <name evidence="1" type="ORF">I7I53_08172</name>
</gene>
<evidence type="ECO:0000313" key="1">
    <source>
        <dbReference type="EMBL" id="QSS52513.1"/>
    </source>
</evidence>
<dbReference type="EMBL" id="CP069103">
    <property type="protein sequence ID" value="QSS52513.1"/>
    <property type="molecule type" value="Genomic_DNA"/>
</dbReference>
<sequence>MMRMGTVIPESRFEMALCSLPTTRRDPGSLLGPWSVISLTLTTLGMHQPLPSPETFTGQWIISRLNRYSDRGSM</sequence>
<accession>A0A8A1LIP0</accession>
<evidence type="ECO:0000313" key="2">
    <source>
        <dbReference type="Proteomes" id="UP000663419"/>
    </source>
</evidence>
<dbReference type="Proteomes" id="UP000663419">
    <property type="component" value="Chromosome 2"/>
</dbReference>
<organism evidence="1 2">
    <name type="scientific">Ajellomyces capsulatus (strain H88)</name>
    <name type="common">Darling's disease fungus</name>
    <name type="synonym">Histoplasma capsulatum</name>
    <dbReference type="NCBI Taxonomy" id="544711"/>
    <lineage>
        <taxon>Eukaryota</taxon>
        <taxon>Fungi</taxon>
        <taxon>Dikarya</taxon>
        <taxon>Ascomycota</taxon>
        <taxon>Pezizomycotina</taxon>
        <taxon>Eurotiomycetes</taxon>
        <taxon>Eurotiomycetidae</taxon>
        <taxon>Onygenales</taxon>
        <taxon>Ajellomycetaceae</taxon>
        <taxon>Histoplasma</taxon>
    </lineage>
</organism>